<dbReference type="EMBL" id="JX684079">
    <property type="protein sequence ID" value="AGF93021.1"/>
    <property type="molecule type" value="Genomic_DNA"/>
</dbReference>
<dbReference type="Pfam" id="PF08753">
    <property type="entry name" value="NikR_C"/>
    <property type="match status" value="1"/>
</dbReference>
<evidence type="ECO:0000256" key="3">
    <source>
        <dbReference type="ARBA" id="ARBA00022596"/>
    </source>
</evidence>
<keyword evidence="5" id="KW-0805">Transcription regulation</keyword>
<keyword evidence="7" id="KW-0804">Transcription</keyword>
<keyword evidence="6" id="KW-0238">DNA-binding</keyword>
<evidence type="ECO:0000256" key="5">
    <source>
        <dbReference type="ARBA" id="ARBA00023015"/>
    </source>
</evidence>
<dbReference type="InterPro" id="IPR050192">
    <property type="entry name" value="CopG/NikR_regulator"/>
</dbReference>
<keyword evidence="4" id="KW-0479">Metal-binding</keyword>
<evidence type="ECO:0000256" key="1">
    <source>
        <dbReference type="ARBA" id="ARBA00001967"/>
    </source>
</evidence>
<evidence type="ECO:0000256" key="6">
    <source>
        <dbReference type="ARBA" id="ARBA00023125"/>
    </source>
</evidence>
<proteinExistence type="inferred from homology"/>
<dbReference type="NCBIfam" id="NF002815">
    <property type="entry name" value="PRK02967.1"/>
    <property type="match status" value="1"/>
</dbReference>
<dbReference type="InterPro" id="IPR010985">
    <property type="entry name" value="Ribbon_hlx_hlx"/>
</dbReference>
<dbReference type="Gene3D" id="3.30.70.1150">
    <property type="entry name" value="ACT-like. Chain A, domain 2"/>
    <property type="match status" value="1"/>
</dbReference>
<dbReference type="CDD" id="cd22231">
    <property type="entry name" value="RHH_NikR_HicB-like"/>
    <property type="match status" value="1"/>
</dbReference>
<dbReference type="Pfam" id="PF01402">
    <property type="entry name" value="RHH_1"/>
    <property type="match status" value="1"/>
</dbReference>
<dbReference type="GO" id="GO:0010045">
    <property type="term" value="P:response to nickel cation"/>
    <property type="evidence" value="ECO:0007669"/>
    <property type="project" value="InterPro"/>
</dbReference>
<keyword evidence="3" id="KW-0533">Nickel</keyword>
<evidence type="ECO:0000259" key="9">
    <source>
        <dbReference type="Pfam" id="PF08753"/>
    </source>
</evidence>
<dbReference type="InterPro" id="IPR014864">
    <property type="entry name" value="TF_NikR_Ni-bd_C"/>
</dbReference>
<dbReference type="SUPFAM" id="SSF55021">
    <property type="entry name" value="ACT-like"/>
    <property type="match status" value="1"/>
</dbReference>
<evidence type="ECO:0000256" key="2">
    <source>
        <dbReference type="ARBA" id="ARBA00008478"/>
    </source>
</evidence>
<gene>
    <name evidence="10" type="ORF">FLSS-7_0030</name>
</gene>
<dbReference type="PANTHER" id="PTHR34719">
    <property type="entry name" value="NICKEL-RESPONSIVE REGULATOR"/>
    <property type="match status" value="1"/>
</dbReference>
<dbReference type="PANTHER" id="PTHR34719:SF3">
    <property type="entry name" value="NICKEL-RESPONSIVE REGULATOR-RELATED"/>
    <property type="match status" value="1"/>
</dbReference>
<dbReference type="InterPro" id="IPR002145">
    <property type="entry name" value="CopG"/>
</dbReference>
<sequence>MSVISVSIPSDLLEKLKKVEEEEGYSNRSELMRESVRDYLNEYRKRRNREGEAIGFLSIMYGLEDKNCSEKIDEIHHQNDELVEGSLHLHFDDKNCFDIWMVKGRVKEITELIEKLKTTMGTKHIGNDLVNI</sequence>
<protein>
    <submittedName>
        <fullName evidence="10">Transcriptional regulator NikR, CopG family</fullName>
    </submittedName>
</protein>
<dbReference type="InterPro" id="IPR022988">
    <property type="entry name" value="Ni_resp_reg_NikR"/>
</dbReference>
<feature type="domain" description="Ribbon-helix-helix protein CopG" evidence="8">
    <location>
        <begin position="3"/>
        <end position="43"/>
    </location>
</feature>
<dbReference type="GO" id="GO:0003677">
    <property type="term" value="F:DNA binding"/>
    <property type="evidence" value="ECO:0007669"/>
    <property type="project" value="UniProtKB-KW"/>
</dbReference>
<organism evidence="10">
    <name type="scientific">uncultured organism</name>
    <dbReference type="NCBI Taxonomy" id="155900"/>
    <lineage>
        <taxon>unclassified sequences</taxon>
        <taxon>environmental samples</taxon>
    </lineage>
</organism>
<reference evidence="10" key="1">
    <citation type="journal article" date="2013" name="Syst. Appl. Microbiol.">
        <title>New insights into the archaeal diversity of a hypersaline microbial mat obtained by a metagenomic approach.</title>
        <authorList>
            <person name="Lopez-Lopez A."/>
            <person name="Richter M."/>
            <person name="Pena A."/>
            <person name="Tamames J."/>
            <person name="Rossello-Mora R."/>
        </authorList>
    </citation>
    <scope>NUCLEOTIDE SEQUENCE</scope>
</reference>
<evidence type="ECO:0000256" key="7">
    <source>
        <dbReference type="ARBA" id="ARBA00023163"/>
    </source>
</evidence>
<comment type="cofactor">
    <cofactor evidence="1">
        <name>Ni(2+)</name>
        <dbReference type="ChEBI" id="CHEBI:49786"/>
    </cofactor>
</comment>
<accession>M1P0Z9</accession>
<dbReference type="AlphaFoldDB" id="M1P0Z9"/>
<dbReference type="HAMAP" id="MF_00476">
    <property type="entry name" value="NikR"/>
    <property type="match status" value="1"/>
</dbReference>
<feature type="domain" description="Transcription factor NikR nickel binding C-terminal" evidence="9">
    <location>
        <begin position="54"/>
        <end position="125"/>
    </location>
</feature>
<evidence type="ECO:0000256" key="4">
    <source>
        <dbReference type="ARBA" id="ARBA00022723"/>
    </source>
</evidence>
<name>M1P0Z9_9ZZZZ</name>
<dbReference type="Gene3D" id="1.10.1220.10">
    <property type="entry name" value="Met repressor-like"/>
    <property type="match status" value="1"/>
</dbReference>
<dbReference type="InterPro" id="IPR013321">
    <property type="entry name" value="Arc_rbn_hlx_hlx"/>
</dbReference>
<dbReference type="GO" id="GO:0006355">
    <property type="term" value="P:regulation of DNA-templated transcription"/>
    <property type="evidence" value="ECO:0007669"/>
    <property type="project" value="InterPro"/>
</dbReference>
<dbReference type="GO" id="GO:0016151">
    <property type="term" value="F:nickel cation binding"/>
    <property type="evidence" value="ECO:0007669"/>
    <property type="project" value="InterPro"/>
</dbReference>
<dbReference type="InterPro" id="IPR045865">
    <property type="entry name" value="ACT-like_dom_sf"/>
</dbReference>
<dbReference type="InterPro" id="IPR027271">
    <property type="entry name" value="Acetolactate_synth/TF_NikR_C"/>
</dbReference>
<evidence type="ECO:0000313" key="10">
    <source>
        <dbReference type="EMBL" id="AGF93021.1"/>
    </source>
</evidence>
<dbReference type="SUPFAM" id="SSF47598">
    <property type="entry name" value="Ribbon-helix-helix"/>
    <property type="match status" value="1"/>
</dbReference>
<evidence type="ECO:0000259" key="8">
    <source>
        <dbReference type="Pfam" id="PF01402"/>
    </source>
</evidence>
<comment type="similarity">
    <text evidence="2">Belongs to the transcriptional regulatory CopG/NikR family.</text>
</comment>